<keyword evidence="1" id="KW-0472">Membrane</keyword>
<keyword evidence="1" id="KW-1133">Transmembrane helix</keyword>
<name>A0A8T7LXD7_9CHLR</name>
<dbReference type="Proteomes" id="UP000521676">
    <property type="component" value="Unassembled WGS sequence"/>
</dbReference>
<evidence type="ECO:0000256" key="1">
    <source>
        <dbReference type="SAM" id="Phobius"/>
    </source>
</evidence>
<reference evidence="3" key="2">
    <citation type="journal article" date="2024" name="Nature">
        <title>Anoxygenic phototroph of the Chloroflexota uses a type I reaction centre.</title>
        <authorList>
            <person name="Tsuji J.M."/>
            <person name="Shaw N.A."/>
            <person name="Nagashima S."/>
            <person name="Venkiteswaran J.J."/>
            <person name="Schiff S.L."/>
            <person name="Watanabe T."/>
            <person name="Fukui M."/>
            <person name="Hanada S."/>
            <person name="Tank M."/>
            <person name="Neufeld J.D."/>
        </authorList>
    </citation>
    <scope>NUCLEOTIDE SEQUENCE</scope>
    <source>
        <strain evidence="3">L227-S17</strain>
    </source>
</reference>
<keyword evidence="1" id="KW-0812">Transmembrane</keyword>
<feature type="transmembrane region" description="Helical" evidence="1">
    <location>
        <begin position="99"/>
        <end position="120"/>
    </location>
</feature>
<keyword evidence="5" id="KW-1185">Reference proteome</keyword>
<dbReference type="EMBL" id="JACATZ010000001">
    <property type="protein sequence ID" value="NWJ46638.1"/>
    <property type="molecule type" value="Genomic_DNA"/>
</dbReference>
<accession>A0A8T7LXD7</accession>
<evidence type="ECO:0000313" key="5">
    <source>
        <dbReference type="Proteomes" id="UP001431572"/>
    </source>
</evidence>
<evidence type="ECO:0000313" key="2">
    <source>
        <dbReference type="EMBL" id="NWJ46638.1"/>
    </source>
</evidence>
<dbReference type="Proteomes" id="UP001431572">
    <property type="component" value="Chromosome 1"/>
</dbReference>
<evidence type="ECO:0000313" key="3">
    <source>
        <dbReference type="EMBL" id="WJW66008.1"/>
    </source>
</evidence>
<organism evidence="2 4">
    <name type="scientific">Candidatus Chlorohelix allophototropha</name>
    <dbReference type="NCBI Taxonomy" id="3003348"/>
    <lineage>
        <taxon>Bacteria</taxon>
        <taxon>Bacillati</taxon>
        <taxon>Chloroflexota</taxon>
        <taxon>Chloroflexia</taxon>
        <taxon>Candidatus Chloroheliales</taxon>
        <taxon>Candidatus Chloroheliaceae</taxon>
        <taxon>Candidatus Chlorohelix</taxon>
    </lineage>
</organism>
<sequence>MSEYYQIKGYIRHNRNTYTREAITEELLKRGYSQSDIDDAWKSLLEEEHILENASKESVTESGKFWWAFAAYFFILPVIIGILARIVREKSYYIMSNNSFNVFLIGGVITILSGIILSLIFWDSDKPLSRGVFYGCLFTTVTPVISLGVIIGICSAG</sequence>
<proteinExistence type="predicted"/>
<protein>
    <submittedName>
        <fullName evidence="2">Uncharacterized protein</fullName>
    </submittedName>
</protein>
<evidence type="ECO:0000313" key="4">
    <source>
        <dbReference type="Proteomes" id="UP000521676"/>
    </source>
</evidence>
<gene>
    <name evidence="2" type="ORF">HXX08_12225</name>
    <name evidence="3" type="ORF">OZ401_001790</name>
</gene>
<feature type="transmembrane region" description="Helical" evidence="1">
    <location>
        <begin position="132"/>
        <end position="154"/>
    </location>
</feature>
<dbReference type="RefSeq" id="WP_341467893.1">
    <property type="nucleotide sequence ID" value="NZ_CP128399.1"/>
</dbReference>
<dbReference type="EMBL" id="CP128399">
    <property type="protein sequence ID" value="WJW66008.1"/>
    <property type="molecule type" value="Genomic_DNA"/>
</dbReference>
<dbReference type="AlphaFoldDB" id="A0A8T7LXD7"/>
<feature type="transmembrane region" description="Helical" evidence="1">
    <location>
        <begin position="65"/>
        <end position="87"/>
    </location>
</feature>
<reference evidence="2 4" key="1">
    <citation type="submission" date="2020-06" db="EMBL/GenBank/DDBJ databases">
        <title>Anoxygenic phototrophic Chloroflexota member uses a Type I reaction center.</title>
        <authorList>
            <person name="Tsuji J.M."/>
            <person name="Shaw N.A."/>
            <person name="Nagashima S."/>
            <person name="Venkiteswaran J."/>
            <person name="Schiff S.L."/>
            <person name="Hanada S."/>
            <person name="Tank M."/>
            <person name="Neufeld J.D."/>
        </authorList>
    </citation>
    <scope>NUCLEOTIDE SEQUENCE [LARGE SCALE GENOMIC DNA]</scope>
    <source>
        <strain evidence="2">L227-S17</strain>
    </source>
</reference>